<reference evidence="2 3" key="1">
    <citation type="submission" date="2017-11" db="EMBL/GenBank/DDBJ databases">
        <title>Isolation and Characterization of Family Methanocellaceae Species from Potential Methane Hydrate Area Offshore Southwestern Taiwan.</title>
        <authorList>
            <person name="Zhang W.-L."/>
            <person name="Chen W.-C."/>
            <person name="Lai M.-C."/>
            <person name="Chen S.-C."/>
        </authorList>
    </citation>
    <scope>NUCLEOTIDE SEQUENCE [LARGE SCALE GENOMIC DNA]</scope>
    <source>
        <strain evidence="2 3">CWC-04</strain>
    </source>
</reference>
<dbReference type="AlphaFoldDB" id="A0AAP2RE17"/>
<protein>
    <submittedName>
        <fullName evidence="2">Uncharacterized protein</fullName>
    </submittedName>
</protein>
<gene>
    <name evidence="2" type="ORF">CUJ83_11535</name>
</gene>
<dbReference type="EMBL" id="PGCK01000010">
    <property type="protein sequence ID" value="MCD1295629.1"/>
    <property type="molecule type" value="Genomic_DNA"/>
</dbReference>
<feature type="compositionally biased region" description="Polar residues" evidence="1">
    <location>
        <begin position="617"/>
        <end position="628"/>
    </location>
</feature>
<feature type="compositionally biased region" description="Basic and acidic residues" evidence="1">
    <location>
        <begin position="629"/>
        <end position="641"/>
    </location>
</feature>
<proteinExistence type="predicted"/>
<sequence>MITLLAIMSFLEGEKTQLNPEYFKKLIDTRLYAIKERKHQDGAIITFYCPECKHNNTIMKPLFFQSLTMDSFMHTVSSYKFETHNCVCGKKLDSNNIVIALYAHYFPDTRLDLQAEITAGSDFLAFYKMDLKGRREPLESIMDFRHMYETFGHVLSARECWKHMMKSVQETKNIQLYNVEKGYILIAMPGEKPYARVNMREIAGPDWPGESARVIKLKELEEETSDFNETYREWMPEYKNDIRSGRIDATVIIDVNALQEVLERTLNEEGMDFVIQDNNCYVVKKPFKAYLPIKEIVKEIAYRGKSFQEIIEEKVDIALNSIYSAENIYNTIKRDMPSYDISVNDDFLEITNPRSGLSEKISLYRPLKRGSIRQIVADLRENLSKSEEFRPLCKCGKDAFIIKSIEPASWLSGTKDSFNYLYEEKENAIVLYYISCGEHTRPIMKTDLAEWLVNRKDLDEAFKRELDSLRINVEAHAGAYDKDVIIGVLSNRACDIMIDPAFVKGLTVALDVDMGNKVIVYAPMKELVLIYREDATLENLNMAVMDLQNIAMKKDVNQTALDYIEVFDLDEAHGIFNIISLPDKPINENAEEIASVEAPAYDKTPVMDDAEIIIDSKPSTAVKNTEQSSMDRFEEKVKDDN</sequence>
<evidence type="ECO:0000313" key="2">
    <source>
        <dbReference type="EMBL" id="MCD1295629.1"/>
    </source>
</evidence>
<keyword evidence="3" id="KW-1185">Reference proteome</keyword>
<feature type="region of interest" description="Disordered" evidence="1">
    <location>
        <begin position="617"/>
        <end position="641"/>
    </location>
</feature>
<evidence type="ECO:0000256" key="1">
    <source>
        <dbReference type="SAM" id="MobiDB-lite"/>
    </source>
</evidence>
<organism evidence="2 3">
    <name type="scientific">Methanooceanicella nereidis</name>
    <dbReference type="NCBI Taxonomy" id="2052831"/>
    <lineage>
        <taxon>Archaea</taxon>
        <taxon>Methanobacteriati</taxon>
        <taxon>Methanobacteriota</taxon>
        <taxon>Stenosarchaea group</taxon>
        <taxon>Methanomicrobia</taxon>
        <taxon>Methanocellales</taxon>
        <taxon>Methanocellaceae</taxon>
        <taxon>Methanooceanicella</taxon>
    </lineage>
</organism>
<evidence type="ECO:0000313" key="3">
    <source>
        <dbReference type="Proteomes" id="UP001320159"/>
    </source>
</evidence>
<comment type="caution">
    <text evidence="2">The sequence shown here is derived from an EMBL/GenBank/DDBJ whole genome shotgun (WGS) entry which is preliminary data.</text>
</comment>
<dbReference type="Proteomes" id="UP001320159">
    <property type="component" value="Unassembled WGS sequence"/>
</dbReference>
<accession>A0AAP2RE17</accession>
<name>A0AAP2RE17_9EURY</name>